<evidence type="ECO:0000313" key="12">
    <source>
        <dbReference type="EMBL" id="PAU98814.1"/>
    </source>
</evidence>
<gene>
    <name evidence="12" type="ORF">CK240_01370</name>
</gene>
<evidence type="ECO:0000256" key="10">
    <source>
        <dbReference type="SAM" id="MobiDB-lite"/>
    </source>
</evidence>
<feature type="domain" description="Tripartite ATP-independent periplasmic transporters DctQ component" evidence="11">
    <location>
        <begin position="156"/>
        <end position="304"/>
    </location>
</feature>
<dbReference type="PANTHER" id="PTHR35011:SF2">
    <property type="entry name" value="2,3-DIKETO-L-GULONATE TRAP TRANSPORTER SMALL PERMEASE PROTEIN YIAM"/>
    <property type="match status" value="1"/>
</dbReference>
<evidence type="ECO:0000256" key="8">
    <source>
        <dbReference type="ARBA" id="ARBA00038436"/>
    </source>
</evidence>
<keyword evidence="5 9" id="KW-0812">Transmembrane</keyword>
<comment type="subcellular location">
    <subcellularLocation>
        <location evidence="1 9">Cell inner membrane</location>
        <topology evidence="1 9">Multi-pass membrane protein</topology>
    </subcellularLocation>
</comment>
<dbReference type="GO" id="GO:0015740">
    <property type="term" value="P:C4-dicarboxylate transport"/>
    <property type="evidence" value="ECO:0007669"/>
    <property type="project" value="TreeGrafter"/>
</dbReference>
<evidence type="ECO:0000256" key="4">
    <source>
        <dbReference type="ARBA" id="ARBA00022519"/>
    </source>
</evidence>
<dbReference type="InterPro" id="IPR055348">
    <property type="entry name" value="DctQ"/>
</dbReference>
<dbReference type="Proteomes" id="UP000218023">
    <property type="component" value="Unassembled WGS sequence"/>
</dbReference>
<dbReference type="EMBL" id="NSJZ01000001">
    <property type="protein sequence ID" value="PAU98814.1"/>
    <property type="molecule type" value="Genomic_DNA"/>
</dbReference>
<feature type="transmembrane region" description="Helical" evidence="9">
    <location>
        <begin position="149"/>
        <end position="173"/>
    </location>
</feature>
<evidence type="ECO:0000256" key="5">
    <source>
        <dbReference type="ARBA" id="ARBA00022692"/>
    </source>
</evidence>
<feature type="transmembrane region" description="Helical" evidence="9">
    <location>
        <begin position="277"/>
        <end position="298"/>
    </location>
</feature>
<keyword evidence="2 9" id="KW-0813">Transport</keyword>
<proteinExistence type="inferred from homology"/>
<evidence type="ECO:0000256" key="3">
    <source>
        <dbReference type="ARBA" id="ARBA00022475"/>
    </source>
</evidence>
<evidence type="ECO:0000256" key="7">
    <source>
        <dbReference type="ARBA" id="ARBA00023136"/>
    </source>
</evidence>
<accession>A0A2A2GP28</accession>
<evidence type="ECO:0000259" key="11">
    <source>
        <dbReference type="Pfam" id="PF04290"/>
    </source>
</evidence>
<protein>
    <recommendedName>
        <fullName evidence="9">TRAP transporter small permease protein</fullName>
    </recommendedName>
</protein>
<evidence type="ECO:0000256" key="2">
    <source>
        <dbReference type="ARBA" id="ARBA00022448"/>
    </source>
</evidence>
<dbReference type="GO" id="GO:0022857">
    <property type="term" value="F:transmembrane transporter activity"/>
    <property type="evidence" value="ECO:0007669"/>
    <property type="project" value="UniProtKB-UniRule"/>
</dbReference>
<feature type="compositionally biased region" description="Basic residues" evidence="10">
    <location>
        <begin position="1"/>
        <end position="12"/>
    </location>
</feature>
<comment type="caution">
    <text evidence="12">The sequence shown here is derived from an EMBL/GenBank/DDBJ whole genome shotgun (WGS) entry which is preliminary data.</text>
</comment>
<dbReference type="Pfam" id="PF04290">
    <property type="entry name" value="DctQ"/>
    <property type="match status" value="1"/>
</dbReference>
<reference evidence="12 13" key="1">
    <citation type="submission" date="2017-09" db="EMBL/GenBank/DDBJ databases">
        <title>Paracoccus alkalisoli sp. nov., isolated from saline alkaline soil.</title>
        <authorList>
            <person name="Dong X."/>
            <person name="Zhang G."/>
        </authorList>
    </citation>
    <scope>NUCLEOTIDE SEQUENCE [LARGE SCALE GENOMIC DNA]</scope>
    <source>
        <strain evidence="12 13">WN007</strain>
    </source>
</reference>
<evidence type="ECO:0000313" key="13">
    <source>
        <dbReference type="Proteomes" id="UP000218023"/>
    </source>
</evidence>
<sequence length="311" mass="33834">MEVDRRRHRRADRGKGPLGRRAPARRGHGRGLSPSRDAALRGRARQPAGAGHPRACSPEGAVAPLPGSRALKGLETSAKTQHKLLPPPLRRNSYPGDAQANRSQGFLLVRAPVNETNSLAASRFRAGPEPATALARLDRWLALFEERATACLIAAIFAILAVNVILRALGAPLAWADEAAVLLMACAAFLGAAAALARGQHMAVTLLPEALPARLRAPLAVCVDLIVLGFFLTLAWLCWRWFDPVRAFAAESLQAYSLESYNFIYQERTLTLGVSKLWFWLVMPLFALLSSVHALAALQRDLRRLRDGAAR</sequence>
<dbReference type="GO" id="GO:0005886">
    <property type="term" value="C:plasma membrane"/>
    <property type="evidence" value="ECO:0007669"/>
    <property type="project" value="UniProtKB-SubCell"/>
</dbReference>
<dbReference type="OrthoDB" id="4964541at2"/>
<keyword evidence="13" id="KW-1185">Reference proteome</keyword>
<dbReference type="AlphaFoldDB" id="A0A2A2GP28"/>
<evidence type="ECO:0000256" key="9">
    <source>
        <dbReference type="RuleBase" id="RU369079"/>
    </source>
</evidence>
<evidence type="ECO:0000256" key="6">
    <source>
        <dbReference type="ARBA" id="ARBA00022989"/>
    </source>
</evidence>
<keyword evidence="7 9" id="KW-0472">Membrane</keyword>
<dbReference type="PANTHER" id="PTHR35011">
    <property type="entry name" value="2,3-DIKETO-L-GULONATE TRAP TRANSPORTER SMALL PERMEASE PROTEIN YIAM"/>
    <property type="match status" value="1"/>
</dbReference>
<evidence type="ECO:0000256" key="1">
    <source>
        <dbReference type="ARBA" id="ARBA00004429"/>
    </source>
</evidence>
<keyword evidence="6 9" id="KW-1133">Transmembrane helix</keyword>
<comment type="function">
    <text evidence="9">Part of the tripartite ATP-independent periplasmic (TRAP) transport system.</text>
</comment>
<comment type="subunit">
    <text evidence="9">The complex comprises the extracytoplasmic solute receptor protein and the two transmembrane proteins.</text>
</comment>
<feature type="region of interest" description="Disordered" evidence="10">
    <location>
        <begin position="1"/>
        <end position="67"/>
    </location>
</feature>
<organism evidence="12 13">
    <name type="scientific">Paracoccus salipaludis</name>
    <dbReference type="NCBI Taxonomy" id="2032623"/>
    <lineage>
        <taxon>Bacteria</taxon>
        <taxon>Pseudomonadati</taxon>
        <taxon>Pseudomonadota</taxon>
        <taxon>Alphaproteobacteria</taxon>
        <taxon>Rhodobacterales</taxon>
        <taxon>Paracoccaceae</taxon>
        <taxon>Paracoccus</taxon>
    </lineage>
</organism>
<keyword evidence="4 9" id="KW-0997">Cell inner membrane</keyword>
<keyword evidence="3" id="KW-1003">Cell membrane</keyword>
<dbReference type="InterPro" id="IPR007387">
    <property type="entry name" value="TRAP_DctQ"/>
</dbReference>
<comment type="similarity">
    <text evidence="8 9">Belongs to the TRAP transporter small permease family.</text>
</comment>
<feature type="transmembrane region" description="Helical" evidence="9">
    <location>
        <begin position="179"/>
        <end position="197"/>
    </location>
</feature>
<feature type="transmembrane region" description="Helical" evidence="9">
    <location>
        <begin position="218"/>
        <end position="242"/>
    </location>
</feature>
<name>A0A2A2GP28_9RHOB</name>